<feature type="transmembrane region" description="Helical" evidence="1">
    <location>
        <begin position="6"/>
        <end position="27"/>
    </location>
</feature>
<dbReference type="SUPFAM" id="SSF52374">
    <property type="entry name" value="Nucleotidylyl transferase"/>
    <property type="match status" value="1"/>
</dbReference>
<proteinExistence type="predicted"/>
<organism evidence="3 4">
    <name type="scientific">Hirsutella rhossiliensis</name>
    <dbReference type="NCBI Taxonomy" id="111463"/>
    <lineage>
        <taxon>Eukaryota</taxon>
        <taxon>Fungi</taxon>
        <taxon>Dikarya</taxon>
        <taxon>Ascomycota</taxon>
        <taxon>Pezizomycotina</taxon>
        <taxon>Sordariomycetes</taxon>
        <taxon>Hypocreomycetidae</taxon>
        <taxon>Hypocreales</taxon>
        <taxon>Ophiocordycipitaceae</taxon>
        <taxon>Hirsutella</taxon>
    </lineage>
</organism>
<name>A0A9P8SHX6_9HYPO</name>
<dbReference type="InterPro" id="IPR035684">
    <property type="entry name" value="ArgRS_core"/>
</dbReference>
<dbReference type="GO" id="GO:0004814">
    <property type="term" value="F:arginine-tRNA ligase activity"/>
    <property type="evidence" value="ECO:0007669"/>
    <property type="project" value="InterPro"/>
</dbReference>
<dbReference type="GO" id="GO:0005739">
    <property type="term" value="C:mitochondrion"/>
    <property type="evidence" value="ECO:0007669"/>
    <property type="project" value="TreeGrafter"/>
</dbReference>
<dbReference type="OrthoDB" id="4906473at2759"/>
<dbReference type="Pfam" id="PF00750">
    <property type="entry name" value="tRNA-synt_1d"/>
    <property type="match status" value="1"/>
</dbReference>
<keyword evidence="4" id="KW-1185">Reference proteome</keyword>
<dbReference type="InterPro" id="IPR001278">
    <property type="entry name" value="Arg-tRNA-ligase"/>
</dbReference>
<dbReference type="InterPro" id="IPR014729">
    <property type="entry name" value="Rossmann-like_a/b/a_fold"/>
</dbReference>
<dbReference type="Proteomes" id="UP000824596">
    <property type="component" value="Unassembled WGS sequence"/>
</dbReference>
<dbReference type="EMBL" id="JAIZPD010000008">
    <property type="protein sequence ID" value="KAH0961461.1"/>
    <property type="molecule type" value="Genomic_DNA"/>
</dbReference>
<evidence type="ECO:0000313" key="3">
    <source>
        <dbReference type="EMBL" id="KAH0961461.1"/>
    </source>
</evidence>
<dbReference type="GO" id="GO:0005524">
    <property type="term" value="F:ATP binding"/>
    <property type="evidence" value="ECO:0007669"/>
    <property type="project" value="InterPro"/>
</dbReference>
<keyword evidence="3" id="KW-0436">Ligase</keyword>
<sequence>MSNAAGIHLPIFFTSHSLGRLILLYVFQRQNSYGKNPYVGLGDPSAGHPSRRRVIVEFSSPNIVKEFHTGHLRSTIIGAFISNLYESVG</sequence>
<keyword evidence="1" id="KW-0812">Transmembrane</keyword>
<feature type="domain" description="Arginyl-tRNA synthetase catalytic core" evidence="2">
    <location>
        <begin position="49"/>
        <end position="89"/>
    </location>
</feature>
<dbReference type="Gene3D" id="3.40.50.620">
    <property type="entry name" value="HUPs"/>
    <property type="match status" value="1"/>
</dbReference>
<accession>A0A9P8SHX6</accession>
<keyword evidence="3" id="KW-0030">Aminoacyl-tRNA synthetase</keyword>
<reference evidence="3" key="1">
    <citation type="submission" date="2021-09" db="EMBL/GenBank/DDBJ databases">
        <title>A high-quality genome of the endoparasitic fungus Hirsutella rhossiliensis with a comparison of Hirsutella genomes reveals transposable elements contributing to genome size variation.</title>
        <authorList>
            <person name="Lin R."/>
            <person name="Jiao Y."/>
            <person name="Sun X."/>
            <person name="Ling J."/>
            <person name="Xie B."/>
            <person name="Cheng X."/>
        </authorList>
    </citation>
    <scope>NUCLEOTIDE SEQUENCE</scope>
    <source>
        <strain evidence="3">HR02</strain>
    </source>
</reference>
<dbReference type="PANTHER" id="PTHR11956:SF11">
    <property type="entry name" value="ARGININE--TRNA LIGASE, MITOCHONDRIAL-RELATED"/>
    <property type="match status" value="1"/>
</dbReference>
<evidence type="ECO:0000259" key="2">
    <source>
        <dbReference type="Pfam" id="PF00750"/>
    </source>
</evidence>
<dbReference type="GO" id="GO:0032543">
    <property type="term" value="P:mitochondrial translation"/>
    <property type="evidence" value="ECO:0007669"/>
    <property type="project" value="TreeGrafter"/>
</dbReference>
<evidence type="ECO:0000256" key="1">
    <source>
        <dbReference type="SAM" id="Phobius"/>
    </source>
</evidence>
<dbReference type="AlphaFoldDB" id="A0A9P8SHX6"/>
<dbReference type="PRINTS" id="PR01038">
    <property type="entry name" value="TRNASYNTHARG"/>
</dbReference>
<keyword evidence="1" id="KW-1133">Transmembrane helix</keyword>
<protein>
    <submittedName>
        <fullName evidence="3">tRNA synthetases class I (R) domain-containing protein</fullName>
    </submittedName>
</protein>
<dbReference type="GeneID" id="68356668"/>
<comment type="caution">
    <text evidence="3">The sequence shown here is derived from an EMBL/GenBank/DDBJ whole genome shotgun (WGS) entry which is preliminary data.</text>
</comment>
<gene>
    <name evidence="3" type="ORF">HRG_07539</name>
</gene>
<keyword evidence="1" id="KW-0472">Membrane</keyword>
<evidence type="ECO:0000313" key="4">
    <source>
        <dbReference type="Proteomes" id="UP000824596"/>
    </source>
</evidence>
<dbReference type="GO" id="GO:0006420">
    <property type="term" value="P:arginyl-tRNA aminoacylation"/>
    <property type="evidence" value="ECO:0007669"/>
    <property type="project" value="InterPro"/>
</dbReference>
<dbReference type="RefSeq" id="XP_044718974.1">
    <property type="nucleotide sequence ID" value="XM_044866010.1"/>
</dbReference>
<dbReference type="PANTHER" id="PTHR11956">
    <property type="entry name" value="ARGINYL-TRNA SYNTHETASE"/>
    <property type="match status" value="1"/>
</dbReference>